<reference evidence="2" key="1">
    <citation type="submission" date="2020-03" db="EMBL/GenBank/DDBJ databases">
        <title>A transcriptome and proteome of the tick Rhipicephalus microplus shaped by the genetic composition of its hosts and developmental stage.</title>
        <authorList>
            <person name="Garcia G.R."/>
            <person name="Ribeiro J.M.C."/>
            <person name="Maruyama S.R."/>
            <person name="Gardinasse L.G."/>
            <person name="Nelson K."/>
            <person name="Ferreira B.R."/>
            <person name="Andrade T.G."/>
            <person name="Santos I.K.F.M."/>
        </authorList>
    </citation>
    <scope>NUCLEOTIDE SEQUENCE</scope>
    <source>
        <strain evidence="2">NSGR</strain>
        <tissue evidence="2">Salivary glands</tissue>
    </source>
</reference>
<evidence type="ECO:0000256" key="1">
    <source>
        <dbReference type="SAM" id="Phobius"/>
    </source>
</evidence>
<name>A0A6G5AHR6_RHIMP</name>
<keyword evidence="1" id="KW-0472">Membrane</keyword>
<dbReference type="AlphaFoldDB" id="A0A6G5AHR6"/>
<keyword evidence="1" id="KW-1133">Transmembrane helix</keyword>
<sequence length="126" mass="14505">MRDTTCTLSQSIQESLYGQRWTHSNGLAALLKVCCLQNYFFLEIAVVSHCRRKHLHSHTCTVQMKLMCSFVLMKTVKLYICVLVAGYFHLKWRGKKNASVVVRIPTMLKVSFSLMNCTCYSSVLLY</sequence>
<evidence type="ECO:0000313" key="2">
    <source>
        <dbReference type="EMBL" id="NIE49567.1"/>
    </source>
</evidence>
<accession>A0A6G5AHR6</accession>
<protein>
    <submittedName>
        <fullName evidence="2">Uncharacterized protein</fullName>
    </submittedName>
</protein>
<organism evidence="2">
    <name type="scientific">Rhipicephalus microplus</name>
    <name type="common">Cattle tick</name>
    <name type="synonym">Boophilus microplus</name>
    <dbReference type="NCBI Taxonomy" id="6941"/>
    <lineage>
        <taxon>Eukaryota</taxon>
        <taxon>Metazoa</taxon>
        <taxon>Ecdysozoa</taxon>
        <taxon>Arthropoda</taxon>
        <taxon>Chelicerata</taxon>
        <taxon>Arachnida</taxon>
        <taxon>Acari</taxon>
        <taxon>Parasitiformes</taxon>
        <taxon>Ixodida</taxon>
        <taxon>Ixodoidea</taxon>
        <taxon>Ixodidae</taxon>
        <taxon>Rhipicephalinae</taxon>
        <taxon>Rhipicephalus</taxon>
        <taxon>Boophilus</taxon>
    </lineage>
</organism>
<proteinExistence type="predicted"/>
<dbReference type="EMBL" id="GIKN01007294">
    <property type="protein sequence ID" value="NIE49567.1"/>
    <property type="molecule type" value="Transcribed_RNA"/>
</dbReference>
<keyword evidence="1" id="KW-0812">Transmembrane</keyword>
<feature type="transmembrane region" description="Helical" evidence="1">
    <location>
        <begin position="71"/>
        <end position="90"/>
    </location>
</feature>